<dbReference type="AlphaFoldDB" id="A0A4Q5KQ68"/>
<accession>A0A4Q5KQ68</accession>
<organism evidence="5 8">
    <name type="scientific">Aliivibrio finisterrensis</name>
    <dbReference type="NCBI Taxonomy" id="511998"/>
    <lineage>
        <taxon>Bacteria</taxon>
        <taxon>Pseudomonadati</taxon>
        <taxon>Pseudomonadota</taxon>
        <taxon>Gammaproteobacteria</taxon>
        <taxon>Vibrionales</taxon>
        <taxon>Vibrionaceae</taxon>
        <taxon>Aliivibrio</taxon>
    </lineage>
</organism>
<evidence type="ECO:0000259" key="3">
    <source>
        <dbReference type="Pfam" id="PF00534"/>
    </source>
</evidence>
<dbReference type="OrthoDB" id="9768937at2"/>
<feature type="domain" description="Glycosyltransferase subfamily 4-like N-terminal" evidence="4">
    <location>
        <begin position="20"/>
        <end position="177"/>
    </location>
</feature>
<proteinExistence type="predicted"/>
<dbReference type="GeneID" id="56274397"/>
<dbReference type="InterPro" id="IPR001296">
    <property type="entry name" value="Glyco_trans_1"/>
</dbReference>
<keyword evidence="1" id="KW-0328">Glycosyltransferase</keyword>
<protein>
    <submittedName>
        <fullName evidence="5">Glycosyltransferase family 1 protein</fullName>
    </submittedName>
</protein>
<dbReference type="Proteomes" id="UP000293465">
    <property type="component" value="Unassembled WGS sequence"/>
</dbReference>
<reference evidence="8 9" key="1">
    <citation type="submission" date="2019-02" db="EMBL/GenBank/DDBJ databases">
        <title>Genome sequences of Aliivibrio finisterrensis strains from farmed Atlantic salmon.</title>
        <authorList>
            <person name="Bowman J.P."/>
        </authorList>
    </citation>
    <scope>NUCLEOTIDE SEQUENCE [LARGE SCALE GENOMIC DNA]</scope>
    <source>
        <strain evidence="7 10">A21</strain>
        <strain evidence="5 8">A32</strain>
        <strain evidence="6 9">A46</strain>
    </source>
</reference>
<dbReference type="EMBL" id="SEZN01000014">
    <property type="protein sequence ID" value="RYU64597.1"/>
    <property type="molecule type" value="Genomic_DNA"/>
</dbReference>
<dbReference type="Pfam" id="PF13439">
    <property type="entry name" value="Glyco_transf_4"/>
    <property type="match status" value="1"/>
</dbReference>
<dbReference type="GO" id="GO:1901135">
    <property type="term" value="P:carbohydrate derivative metabolic process"/>
    <property type="evidence" value="ECO:0007669"/>
    <property type="project" value="UniProtKB-ARBA"/>
</dbReference>
<dbReference type="Proteomes" id="UP000294063">
    <property type="component" value="Unassembled WGS sequence"/>
</dbReference>
<dbReference type="GO" id="GO:0016757">
    <property type="term" value="F:glycosyltransferase activity"/>
    <property type="evidence" value="ECO:0007669"/>
    <property type="project" value="UniProtKB-KW"/>
</dbReference>
<dbReference type="EMBL" id="SEZK01000014">
    <property type="protein sequence ID" value="RYU51399.1"/>
    <property type="molecule type" value="Genomic_DNA"/>
</dbReference>
<evidence type="ECO:0000313" key="10">
    <source>
        <dbReference type="Proteomes" id="UP000294166"/>
    </source>
</evidence>
<dbReference type="PANTHER" id="PTHR12526">
    <property type="entry name" value="GLYCOSYLTRANSFERASE"/>
    <property type="match status" value="1"/>
</dbReference>
<evidence type="ECO:0000313" key="5">
    <source>
        <dbReference type="EMBL" id="RYU47715.1"/>
    </source>
</evidence>
<evidence type="ECO:0000313" key="7">
    <source>
        <dbReference type="EMBL" id="RYU64597.1"/>
    </source>
</evidence>
<name>A0A4Q5KQ68_9GAMM</name>
<evidence type="ECO:0000313" key="9">
    <source>
        <dbReference type="Proteomes" id="UP000294063"/>
    </source>
</evidence>
<dbReference type="CDD" id="cd03801">
    <property type="entry name" value="GT4_PimA-like"/>
    <property type="match status" value="1"/>
</dbReference>
<dbReference type="Pfam" id="PF00534">
    <property type="entry name" value="Glycos_transf_1"/>
    <property type="match status" value="1"/>
</dbReference>
<evidence type="ECO:0000259" key="4">
    <source>
        <dbReference type="Pfam" id="PF13439"/>
    </source>
</evidence>
<evidence type="ECO:0000256" key="2">
    <source>
        <dbReference type="ARBA" id="ARBA00022679"/>
    </source>
</evidence>
<comment type="caution">
    <text evidence="5">The sequence shown here is derived from an EMBL/GenBank/DDBJ whole genome shotgun (WGS) entry which is preliminary data.</text>
</comment>
<evidence type="ECO:0000313" key="8">
    <source>
        <dbReference type="Proteomes" id="UP000293465"/>
    </source>
</evidence>
<keyword evidence="10" id="KW-1185">Reference proteome</keyword>
<feature type="domain" description="Glycosyl transferase family 1" evidence="3">
    <location>
        <begin position="187"/>
        <end position="351"/>
    </location>
</feature>
<dbReference type="PANTHER" id="PTHR12526:SF629">
    <property type="entry name" value="TEICHURONIC ACID BIOSYNTHESIS GLYCOSYLTRANSFERASE TUAH-RELATED"/>
    <property type="match status" value="1"/>
</dbReference>
<sequence length="430" mass="48434">MENTTKTTLLFVHYGDDWIRGSEVCLINLIKSINHQKYNCILWCNQQRLVDQVEKQLSASYVTPFTLLLGWQAPRFSFLNWHDFYQQGKEIIKYHQVDLIHCNSAAPCQWMNMVARHTKTPLVTHLHTQYPLRDRLSLGIHLSPKLVTVSDAIGQSLLQDGYDKNGITTIPNGINTNKLNTQQPTLLRDQLNIDKSAFVLATSGSLIHRKGVDLIIESLNKIDAVMLNIHLVIIGEGEERVQLEHQAEQLNLSHNVHFLGEQCNVVGLLKSNINAYISGARDEAFGLALVEASLAQLPVIAPMVGGIPEVISHYETGLLTQPEDSDSFAKAIMVFIHNPHLAEQMGRKGKETVYRYFSLSQYTKQFEAVYEEQLSTTATTPYARPLTQALHPVFSNLAYISNLLINKVLFNKVFYSNSSPKVLPKQGDKS</sequence>
<dbReference type="EMBL" id="SEZJ01000003">
    <property type="protein sequence ID" value="RYU47715.1"/>
    <property type="molecule type" value="Genomic_DNA"/>
</dbReference>
<dbReference type="InterPro" id="IPR028098">
    <property type="entry name" value="Glyco_trans_4-like_N"/>
</dbReference>
<gene>
    <name evidence="5" type="ORF">ERW49_05050</name>
    <name evidence="7" type="ORF">ERW53_09315</name>
    <name evidence="6" type="ORF">ERW57_09795</name>
</gene>
<dbReference type="RefSeq" id="WP_130047004.1">
    <property type="nucleotide sequence ID" value="NZ_SEZJ01000003.1"/>
</dbReference>
<dbReference type="Proteomes" id="UP000294166">
    <property type="component" value="Unassembled WGS sequence"/>
</dbReference>
<dbReference type="SUPFAM" id="SSF53756">
    <property type="entry name" value="UDP-Glycosyltransferase/glycogen phosphorylase"/>
    <property type="match status" value="1"/>
</dbReference>
<evidence type="ECO:0000313" key="6">
    <source>
        <dbReference type="EMBL" id="RYU51399.1"/>
    </source>
</evidence>
<keyword evidence="2 5" id="KW-0808">Transferase</keyword>
<evidence type="ECO:0000256" key="1">
    <source>
        <dbReference type="ARBA" id="ARBA00022676"/>
    </source>
</evidence>
<dbReference type="Gene3D" id="3.40.50.2000">
    <property type="entry name" value="Glycogen Phosphorylase B"/>
    <property type="match status" value="2"/>
</dbReference>